<reference evidence="3 4" key="1">
    <citation type="submission" date="2014-10" db="EMBL/GenBank/DDBJ databases">
        <authorList>
            <person name="Seo M.-J."/>
            <person name="Seok Y.J."/>
            <person name="Cha I.-T."/>
        </authorList>
    </citation>
    <scope>NUCLEOTIDE SEQUENCE [LARGE SCALE GENOMIC DNA]</scope>
    <source>
        <strain evidence="3 4">NEU</strain>
    </source>
</reference>
<dbReference type="InterPro" id="IPR006750">
    <property type="entry name" value="YdcZ"/>
</dbReference>
<feature type="transmembrane region" description="Helical" evidence="1">
    <location>
        <begin position="100"/>
        <end position="123"/>
    </location>
</feature>
<keyword evidence="2" id="KW-0732">Signal</keyword>
<comment type="caution">
    <text evidence="3">The sequence shown here is derived from an EMBL/GenBank/DDBJ whole genome shotgun (WGS) entry which is preliminary data.</text>
</comment>
<gene>
    <name evidence="3" type="ORF">LO55_4802</name>
</gene>
<evidence type="ECO:0008006" key="5">
    <source>
        <dbReference type="Google" id="ProtNLM"/>
    </source>
</evidence>
<dbReference type="GO" id="GO:0005886">
    <property type="term" value="C:plasma membrane"/>
    <property type="evidence" value="ECO:0007669"/>
    <property type="project" value="TreeGrafter"/>
</dbReference>
<dbReference type="RefSeq" id="WP_005669514.1">
    <property type="nucleotide sequence ID" value="NZ_DALZDZ010000018.1"/>
</dbReference>
<dbReference type="PANTHER" id="PTHR34821">
    <property type="entry name" value="INNER MEMBRANE PROTEIN YDCZ"/>
    <property type="match status" value="1"/>
</dbReference>
<organism evidence="3 4">
    <name type="scientific">Massilia timonae</name>
    <dbReference type="NCBI Taxonomy" id="47229"/>
    <lineage>
        <taxon>Bacteria</taxon>
        <taxon>Pseudomonadati</taxon>
        <taxon>Pseudomonadota</taxon>
        <taxon>Betaproteobacteria</taxon>
        <taxon>Burkholderiales</taxon>
        <taxon>Oxalobacteraceae</taxon>
        <taxon>Telluria group</taxon>
        <taxon>Massilia</taxon>
    </lineage>
</organism>
<name>A0A1S2NEX5_9BURK</name>
<feature type="signal peptide" evidence="2">
    <location>
        <begin position="1"/>
        <end position="20"/>
    </location>
</feature>
<evidence type="ECO:0000256" key="2">
    <source>
        <dbReference type="SAM" id="SignalP"/>
    </source>
</evidence>
<feature type="chain" id="PRO_5010376646" description="EamA-like transporter family protein" evidence="2">
    <location>
        <begin position="21"/>
        <end position="160"/>
    </location>
</feature>
<keyword evidence="1" id="KW-0472">Membrane</keyword>
<dbReference type="AlphaFoldDB" id="A0A1S2NEX5"/>
<dbReference type="Proteomes" id="UP000180246">
    <property type="component" value="Unassembled WGS sequence"/>
</dbReference>
<accession>A0A1S2NEX5</accession>
<dbReference type="Pfam" id="PF04657">
    <property type="entry name" value="DMT_YdcZ"/>
    <property type="match status" value="1"/>
</dbReference>
<proteinExistence type="predicted"/>
<feature type="transmembrane region" description="Helical" evidence="1">
    <location>
        <begin position="36"/>
        <end position="55"/>
    </location>
</feature>
<evidence type="ECO:0000313" key="4">
    <source>
        <dbReference type="Proteomes" id="UP000180246"/>
    </source>
</evidence>
<dbReference type="EMBL" id="JRYB01000001">
    <property type="protein sequence ID" value="OIJ43360.1"/>
    <property type="molecule type" value="Genomic_DNA"/>
</dbReference>
<protein>
    <recommendedName>
        <fullName evidence="5">EamA-like transporter family protein</fullName>
    </recommendedName>
</protein>
<feature type="transmembrane region" description="Helical" evidence="1">
    <location>
        <begin position="135"/>
        <end position="156"/>
    </location>
</feature>
<feature type="transmembrane region" description="Helical" evidence="1">
    <location>
        <begin position="75"/>
        <end position="94"/>
    </location>
</feature>
<evidence type="ECO:0000256" key="1">
    <source>
        <dbReference type="SAM" id="Phobius"/>
    </source>
</evidence>
<sequence length="160" mass="16253">MNLILLAAAFCIGVAMSAQAAVNSQLAHSIGTNSIMAALISFSCGTVALLVMALAKGGVAGLGTTLTALPSQPAWKFLGGFMGAAFVLGTVFLAPRIGLLTLVVLVIAGQLLSSMAIDHFGLINMARREVSPVRLTGALVVALGVTITVFGDRIVASLSR</sequence>
<keyword evidence="1" id="KW-1133">Transmembrane helix</keyword>
<keyword evidence="1" id="KW-0812">Transmembrane</keyword>
<evidence type="ECO:0000313" key="3">
    <source>
        <dbReference type="EMBL" id="OIJ43360.1"/>
    </source>
</evidence>
<dbReference type="PANTHER" id="PTHR34821:SF2">
    <property type="entry name" value="INNER MEMBRANE PROTEIN YDCZ"/>
    <property type="match status" value="1"/>
</dbReference>